<comment type="similarity">
    <text evidence="3 10">Belongs to the peroxiredoxin family. Prx5 subfamily.</text>
</comment>
<dbReference type="GO" id="GO:0042744">
    <property type="term" value="P:hydrogen peroxide catabolic process"/>
    <property type="evidence" value="ECO:0007669"/>
    <property type="project" value="TreeGrafter"/>
</dbReference>
<evidence type="ECO:0000256" key="11">
    <source>
        <dbReference type="SAM" id="MobiDB-lite"/>
    </source>
</evidence>
<sequence length="204" mass="22009">QFRQHPTSSKIDVSGKSPSSGISIKAKFKEGRACVFFLFGAFSATQVGDKLPAVDVHEGDPHSIVNTAELFKGKRGILFGVPGAFTPACTKSHLPSYIEKCEELKKKGIEIIACISVNDAFVMSAWGKDQKADGKVRMLADPCGTFTRALGLELDKEPLITALGTKRCQRFVMLLEDGVVRELQVEPDGTGINCSLASHALKLV</sequence>
<dbReference type="InterPro" id="IPR036249">
    <property type="entry name" value="Thioredoxin-like_sf"/>
</dbReference>
<evidence type="ECO:0000256" key="6">
    <source>
        <dbReference type="ARBA" id="ARBA00023002"/>
    </source>
</evidence>
<dbReference type="GO" id="GO:0045454">
    <property type="term" value="P:cell redox homeostasis"/>
    <property type="evidence" value="ECO:0007669"/>
    <property type="project" value="TreeGrafter"/>
</dbReference>
<feature type="active site" description="Cysteine sulfenic acid (-SOH) intermediate" evidence="9">
    <location>
        <position position="89"/>
    </location>
</feature>
<evidence type="ECO:0000313" key="14">
    <source>
        <dbReference type="Proteomes" id="UP000287033"/>
    </source>
</evidence>
<dbReference type="PANTHER" id="PTHR10430">
    <property type="entry name" value="PEROXIREDOXIN"/>
    <property type="match status" value="1"/>
</dbReference>
<evidence type="ECO:0000256" key="4">
    <source>
        <dbReference type="ARBA" id="ARBA00022559"/>
    </source>
</evidence>
<keyword evidence="5 10" id="KW-0049">Antioxidant</keyword>
<dbReference type="OrthoDB" id="1882547at2759"/>
<evidence type="ECO:0000256" key="7">
    <source>
        <dbReference type="ARBA" id="ARBA00023284"/>
    </source>
</evidence>
<feature type="non-terminal residue" evidence="13">
    <location>
        <position position="1"/>
    </location>
</feature>
<comment type="subcellular location">
    <subcellularLocation>
        <location evidence="2">Peroxisome matrix</location>
    </subcellularLocation>
</comment>
<dbReference type="GO" id="GO:0008379">
    <property type="term" value="F:thioredoxin peroxidase activity"/>
    <property type="evidence" value="ECO:0007669"/>
    <property type="project" value="InterPro"/>
</dbReference>
<name>A0A401RJT2_CHIPU</name>
<dbReference type="GO" id="GO:0005739">
    <property type="term" value="C:mitochondrion"/>
    <property type="evidence" value="ECO:0007669"/>
    <property type="project" value="TreeGrafter"/>
</dbReference>
<protein>
    <recommendedName>
        <fullName evidence="10">Peroxiredoxin-5</fullName>
        <ecNumber evidence="10">1.11.1.24</ecNumber>
    </recommendedName>
</protein>
<keyword evidence="6 10" id="KW-0560">Oxidoreductase</keyword>
<dbReference type="GO" id="GO:0034599">
    <property type="term" value="P:cellular response to oxidative stress"/>
    <property type="evidence" value="ECO:0007669"/>
    <property type="project" value="InterPro"/>
</dbReference>
<feature type="region of interest" description="Disordered" evidence="11">
    <location>
        <begin position="1"/>
        <end position="20"/>
    </location>
</feature>
<comment type="caution">
    <text evidence="13">The sequence shown here is derived from an EMBL/GenBank/DDBJ whole genome shotgun (WGS) entry which is preliminary data.</text>
</comment>
<keyword evidence="14" id="KW-1185">Reference proteome</keyword>
<dbReference type="PANTHER" id="PTHR10430:SF16">
    <property type="entry name" value="PEROXIREDOXIN-5, MITOCHONDRIAL"/>
    <property type="match status" value="1"/>
</dbReference>
<dbReference type="InterPro" id="IPR037944">
    <property type="entry name" value="PRX5-like"/>
</dbReference>
<dbReference type="Pfam" id="PF08534">
    <property type="entry name" value="Redoxin"/>
    <property type="match status" value="1"/>
</dbReference>
<comment type="function">
    <text evidence="1">Thiol-specific peroxidase that catalyzes the reduction of hydrogen peroxide and organic hydroperoxides to water and alcohols, respectively. Plays a role in cell protection against oxidative stress by detoxifying peroxides and as sensor of hydrogen peroxide-mediated signaling events.</text>
</comment>
<dbReference type="EMBL" id="BEZZ01004440">
    <property type="protein sequence ID" value="GCC18387.1"/>
    <property type="molecule type" value="Genomic_DNA"/>
</dbReference>
<dbReference type="STRING" id="137246.A0A401RJT2"/>
<keyword evidence="4 10" id="KW-0575">Peroxidase</keyword>
<accession>A0A401RJT2</accession>
<organism evidence="13 14">
    <name type="scientific">Chiloscyllium punctatum</name>
    <name type="common">Brownbanded bambooshark</name>
    <name type="synonym">Hemiscyllium punctatum</name>
    <dbReference type="NCBI Taxonomy" id="137246"/>
    <lineage>
        <taxon>Eukaryota</taxon>
        <taxon>Metazoa</taxon>
        <taxon>Chordata</taxon>
        <taxon>Craniata</taxon>
        <taxon>Vertebrata</taxon>
        <taxon>Chondrichthyes</taxon>
        <taxon>Elasmobranchii</taxon>
        <taxon>Galeomorphii</taxon>
        <taxon>Galeoidea</taxon>
        <taxon>Orectolobiformes</taxon>
        <taxon>Hemiscylliidae</taxon>
        <taxon>Chiloscyllium</taxon>
    </lineage>
</organism>
<dbReference type="EC" id="1.11.1.24" evidence="10"/>
<evidence type="ECO:0000259" key="12">
    <source>
        <dbReference type="PROSITE" id="PS51352"/>
    </source>
</evidence>
<feature type="compositionally biased region" description="Polar residues" evidence="11">
    <location>
        <begin position="1"/>
        <end position="11"/>
    </location>
</feature>
<feature type="domain" description="Thioredoxin" evidence="12">
    <location>
        <begin position="45"/>
        <end position="204"/>
    </location>
</feature>
<keyword evidence="7 10" id="KW-0676">Redox-active center</keyword>
<dbReference type="SUPFAM" id="SSF52833">
    <property type="entry name" value="Thioredoxin-like"/>
    <property type="match status" value="1"/>
</dbReference>
<dbReference type="InterPro" id="IPR013740">
    <property type="entry name" value="Redoxin"/>
</dbReference>
<comment type="catalytic activity">
    <reaction evidence="8 10">
        <text>a hydroperoxide + [thioredoxin]-dithiol = an alcohol + [thioredoxin]-disulfide + H2O</text>
        <dbReference type="Rhea" id="RHEA:62620"/>
        <dbReference type="Rhea" id="RHEA-COMP:10698"/>
        <dbReference type="Rhea" id="RHEA-COMP:10700"/>
        <dbReference type="ChEBI" id="CHEBI:15377"/>
        <dbReference type="ChEBI" id="CHEBI:29950"/>
        <dbReference type="ChEBI" id="CHEBI:30879"/>
        <dbReference type="ChEBI" id="CHEBI:35924"/>
        <dbReference type="ChEBI" id="CHEBI:50058"/>
        <dbReference type="EC" id="1.11.1.24"/>
    </reaction>
</comment>
<evidence type="ECO:0000256" key="8">
    <source>
        <dbReference type="ARBA" id="ARBA00049091"/>
    </source>
</evidence>
<evidence type="ECO:0000256" key="2">
    <source>
        <dbReference type="ARBA" id="ARBA00004253"/>
    </source>
</evidence>
<gene>
    <name evidence="13" type="ORF">chiPu_0021661</name>
</gene>
<dbReference type="Proteomes" id="UP000287033">
    <property type="component" value="Unassembled WGS sequence"/>
</dbReference>
<evidence type="ECO:0000313" key="13">
    <source>
        <dbReference type="EMBL" id="GCC18387.1"/>
    </source>
</evidence>
<dbReference type="Gene3D" id="3.40.30.10">
    <property type="entry name" value="Glutaredoxin"/>
    <property type="match status" value="1"/>
</dbReference>
<dbReference type="InterPro" id="IPR013766">
    <property type="entry name" value="Thioredoxin_domain"/>
</dbReference>
<dbReference type="AlphaFoldDB" id="A0A401RJT2"/>
<dbReference type="PROSITE" id="PS51352">
    <property type="entry name" value="THIOREDOXIN_2"/>
    <property type="match status" value="1"/>
</dbReference>
<dbReference type="FunFam" id="3.40.30.10:FF:000020">
    <property type="entry name" value="Peroxiredoxin"/>
    <property type="match status" value="1"/>
</dbReference>
<evidence type="ECO:0000256" key="5">
    <source>
        <dbReference type="ARBA" id="ARBA00022862"/>
    </source>
</evidence>
<evidence type="ECO:0000256" key="9">
    <source>
        <dbReference type="PIRSR" id="PIRSR637944-1"/>
    </source>
</evidence>
<dbReference type="GO" id="GO:0005782">
    <property type="term" value="C:peroxisomal matrix"/>
    <property type="evidence" value="ECO:0007669"/>
    <property type="project" value="UniProtKB-SubCell"/>
</dbReference>
<dbReference type="OMA" id="SAWGKQH"/>
<reference evidence="13 14" key="1">
    <citation type="journal article" date="2018" name="Nat. Ecol. Evol.">
        <title>Shark genomes provide insights into elasmobranch evolution and the origin of vertebrates.</title>
        <authorList>
            <person name="Hara Y"/>
            <person name="Yamaguchi K"/>
            <person name="Onimaru K"/>
            <person name="Kadota M"/>
            <person name="Koyanagi M"/>
            <person name="Keeley SD"/>
            <person name="Tatsumi K"/>
            <person name="Tanaka K"/>
            <person name="Motone F"/>
            <person name="Kageyama Y"/>
            <person name="Nozu R"/>
            <person name="Adachi N"/>
            <person name="Nishimura O"/>
            <person name="Nakagawa R"/>
            <person name="Tanegashima C"/>
            <person name="Kiyatake I"/>
            <person name="Matsumoto R"/>
            <person name="Murakumo K"/>
            <person name="Nishida K"/>
            <person name="Terakita A"/>
            <person name="Kuratani S"/>
            <person name="Sato K"/>
            <person name="Hyodo S Kuraku.S."/>
        </authorList>
    </citation>
    <scope>NUCLEOTIDE SEQUENCE [LARGE SCALE GENOMIC DNA]</scope>
</reference>
<evidence type="ECO:0000256" key="3">
    <source>
        <dbReference type="ARBA" id="ARBA00010505"/>
    </source>
</evidence>
<proteinExistence type="inferred from homology"/>
<evidence type="ECO:0000256" key="1">
    <source>
        <dbReference type="ARBA" id="ARBA00003330"/>
    </source>
</evidence>
<dbReference type="CDD" id="cd03013">
    <property type="entry name" value="PRX5_like"/>
    <property type="match status" value="1"/>
</dbReference>
<evidence type="ECO:0000256" key="10">
    <source>
        <dbReference type="RuleBase" id="RU366011"/>
    </source>
</evidence>